<evidence type="ECO:0000313" key="2">
    <source>
        <dbReference type="EMBL" id="KGE13589.1"/>
    </source>
</evidence>
<organism evidence="2 3">
    <name type="scientific">Sphingobacterium deserti</name>
    <dbReference type="NCBI Taxonomy" id="1229276"/>
    <lineage>
        <taxon>Bacteria</taxon>
        <taxon>Pseudomonadati</taxon>
        <taxon>Bacteroidota</taxon>
        <taxon>Sphingobacteriia</taxon>
        <taxon>Sphingobacteriales</taxon>
        <taxon>Sphingobacteriaceae</taxon>
        <taxon>Sphingobacterium</taxon>
    </lineage>
</organism>
<keyword evidence="1" id="KW-0812">Transmembrane</keyword>
<dbReference type="SUPFAM" id="SSF47781">
    <property type="entry name" value="RuvA domain 2-like"/>
    <property type="match status" value="3"/>
</dbReference>
<dbReference type="PANTHER" id="PTHR21180:SF32">
    <property type="entry name" value="ENDONUCLEASE_EXONUCLEASE_PHOSPHATASE FAMILY DOMAIN-CONTAINING PROTEIN 1"/>
    <property type="match status" value="1"/>
</dbReference>
<dbReference type="Gene3D" id="1.10.150.280">
    <property type="entry name" value="AF1531-like domain"/>
    <property type="match status" value="2"/>
</dbReference>
<comment type="caution">
    <text evidence="2">The sequence shown here is derived from an EMBL/GenBank/DDBJ whole genome shotgun (WGS) entry which is preliminary data.</text>
</comment>
<accession>A0A0B8T6E3</accession>
<evidence type="ECO:0000256" key="1">
    <source>
        <dbReference type="SAM" id="Phobius"/>
    </source>
</evidence>
<dbReference type="GO" id="GO:0003677">
    <property type="term" value="F:DNA binding"/>
    <property type="evidence" value="ECO:0007669"/>
    <property type="project" value="UniProtKB-KW"/>
</dbReference>
<dbReference type="RefSeq" id="WP_037500189.1">
    <property type="nucleotide sequence ID" value="NZ_JJMU01000048.1"/>
</dbReference>
<dbReference type="GO" id="GO:0015627">
    <property type="term" value="C:type II protein secretion system complex"/>
    <property type="evidence" value="ECO:0007669"/>
    <property type="project" value="TreeGrafter"/>
</dbReference>
<feature type="transmembrane region" description="Helical" evidence="1">
    <location>
        <begin position="20"/>
        <end position="39"/>
    </location>
</feature>
<reference evidence="3" key="1">
    <citation type="submission" date="2014-04" db="EMBL/GenBank/DDBJ databases">
        <title>Whole-Genome optical mapping and complete genome sequence of Sphingobacterium deserti sp. nov., a new spaces isolated from desert in the west of China.</title>
        <authorList>
            <person name="Teng C."/>
            <person name="Zhou Z."/>
            <person name="Li X."/>
            <person name="Chen M."/>
            <person name="Lin M."/>
            <person name="Wang L."/>
            <person name="Su S."/>
            <person name="Zhang C."/>
            <person name="Zhang W."/>
        </authorList>
    </citation>
    <scope>NUCLEOTIDE SEQUENCE [LARGE SCALE GENOMIC DNA]</scope>
    <source>
        <strain evidence="3">ACCC05744</strain>
    </source>
</reference>
<dbReference type="STRING" id="1229276.DI53_2650"/>
<proteinExistence type="predicted"/>
<keyword evidence="2" id="KW-0238">DNA-binding</keyword>
<dbReference type="Proteomes" id="UP000031802">
    <property type="component" value="Unassembled WGS sequence"/>
</dbReference>
<reference evidence="2 3" key="2">
    <citation type="journal article" date="2015" name="PLoS ONE">
        <title>Whole-Genome Optical Mapping and Finished Genome Sequence of Sphingobacterium deserti sp. nov., a New Species Isolated from the Western Desert of China.</title>
        <authorList>
            <person name="Teng C."/>
            <person name="Zhou Z."/>
            <person name="Molnar I."/>
            <person name="Li X."/>
            <person name="Tang R."/>
            <person name="Chen M."/>
            <person name="Wang L."/>
            <person name="Su S."/>
            <person name="Zhang W."/>
            <person name="Lin M."/>
        </authorList>
    </citation>
    <scope>NUCLEOTIDE SEQUENCE [LARGE SCALE GENOMIC DNA]</scope>
    <source>
        <strain evidence="3">ACCC05744</strain>
    </source>
</reference>
<dbReference type="PATRIC" id="fig|1229276.3.peg.2725"/>
<dbReference type="InterPro" id="IPR010994">
    <property type="entry name" value="RuvA_2-like"/>
</dbReference>
<keyword evidence="1" id="KW-1133">Transmembrane helix</keyword>
<dbReference type="InterPro" id="IPR051675">
    <property type="entry name" value="Endo/Exo/Phosphatase_dom_1"/>
</dbReference>
<keyword evidence="1" id="KW-0472">Membrane</keyword>
<dbReference type="GO" id="GO:0015628">
    <property type="term" value="P:protein secretion by the type II secretion system"/>
    <property type="evidence" value="ECO:0007669"/>
    <property type="project" value="TreeGrafter"/>
</dbReference>
<name>A0A0B8T6E3_9SPHI</name>
<dbReference type="EMBL" id="JJMU01000048">
    <property type="protein sequence ID" value="KGE13589.1"/>
    <property type="molecule type" value="Genomic_DNA"/>
</dbReference>
<dbReference type="AlphaFoldDB" id="A0A0B8T6E3"/>
<protein>
    <submittedName>
        <fullName evidence="2">DNA uptake protein and related DNA-binding protein-like protein</fullName>
    </submittedName>
</protein>
<keyword evidence="3" id="KW-1185">Reference proteome</keyword>
<dbReference type="OrthoDB" id="981124at2"/>
<evidence type="ECO:0000313" key="3">
    <source>
        <dbReference type="Proteomes" id="UP000031802"/>
    </source>
</evidence>
<dbReference type="eggNOG" id="COG1555">
    <property type="taxonomic scope" value="Bacteria"/>
</dbReference>
<dbReference type="Pfam" id="PF12836">
    <property type="entry name" value="HHH_3"/>
    <property type="match status" value="2"/>
</dbReference>
<dbReference type="PANTHER" id="PTHR21180">
    <property type="entry name" value="ENDONUCLEASE/EXONUCLEASE/PHOSPHATASE FAMILY DOMAIN-CONTAINING PROTEIN 1"/>
    <property type="match status" value="1"/>
</dbReference>
<gene>
    <name evidence="2" type="ORF">DI53_2650</name>
</gene>
<sequence>MGKLSVFFRLTQNERRGFMVLLLFSVSIYYMPLLYRYIFHTAPPAEPLISWVDIVPDGPSERHTNDLFFSEKEAEISSTAAHKLSPFNPNNLPASQWKAMGFSDKQIRVIKNYESKGGRFYKAEDVRKIYSISAAEFERIAPFLRFEESKISLPPTASPLSTPKVVKYSLVDINEGDSAAFVALRGIGPVLSSRIIKYRNSLGGFHSIEQLAEVYGLPAETFEKIQGQLLLTANSIKQLSVNTATEAELAAHPYIGKRHATRIVRYRSQHGSFTSLQDLTHIYTLDSIFLRKIEPYLKFN</sequence>